<dbReference type="KEGG" id="pseg:D3H65_06630"/>
<dbReference type="OrthoDB" id="333383at2"/>
<feature type="domain" description="SnoaL-like" evidence="1">
    <location>
        <begin position="12"/>
        <end position="94"/>
    </location>
</feature>
<protein>
    <submittedName>
        <fullName evidence="2">Nuclear transport factor 2 family protein</fullName>
    </submittedName>
</protein>
<gene>
    <name evidence="2" type="ORF">D3H65_06630</name>
</gene>
<dbReference type="AlphaFoldDB" id="A0A3B7MKN6"/>
<keyword evidence="3" id="KW-1185">Reference proteome</keyword>
<dbReference type="Proteomes" id="UP000263900">
    <property type="component" value="Chromosome"/>
</dbReference>
<dbReference type="Gene3D" id="3.10.450.50">
    <property type="match status" value="1"/>
</dbReference>
<evidence type="ECO:0000313" key="2">
    <source>
        <dbReference type="EMBL" id="AXY73670.1"/>
    </source>
</evidence>
<name>A0A3B7MKN6_9BACT</name>
<dbReference type="EMBL" id="CP032157">
    <property type="protein sequence ID" value="AXY73670.1"/>
    <property type="molecule type" value="Genomic_DNA"/>
</dbReference>
<dbReference type="RefSeq" id="WP_119049505.1">
    <property type="nucleotide sequence ID" value="NZ_CP032157.1"/>
</dbReference>
<proteinExistence type="predicted"/>
<dbReference type="InterPro" id="IPR032710">
    <property type="entry name" value="NTF2-like_dom_sf"/>
</dbReference>
<dbReference type="InterPro" id="IPR037401">
    <property type="entry name" value="SnoaL-like"/>
</dbReference>
<reference evidence="2 3" key="1">
    <citation type="submission" date="2018-09" db="EMBL/GenBank/DDBJ databases">
        <title>Genome sequencing of strain 6GH32-13.</title>
        <authorList>
            <person name="Weon H.-Y."/>
            <person name="Heo J."/>
            <person name="Kwon S.-W."/>
        </authorList>
    </citation>
    <scope>NUCLEOTIDE SEQUENCE [LARGE SCALE GENOMIC DNA]</scope>
    <source>
        <strain evidence="2 3">5GH32-13</strain>
    </source>
</reference>
<evidence type="ECO:0000313" key="3">
    <source>
        <dbReference type="Proteomes" id="UP000263900"/>
    </source>
</evidence>
<accession>A0A3B7MKN6</accession>
<evidence type="ECO:0000259" key="1">
    <source>
        <dbReference type="Pfam" id="PF12680"/>
    </source>
</evidence>
<organism evidence="2 3">
    <name type="scientific">Paraflavitalea soli</name>
    <dbReference type="NCBI Taxonomy" id="2315862"/>
    <lineage>
        <taxon>Bacteria</taxon>
        <taxon>Pseudomonadati</taxon>
        <taxon>Bacteroidota</taxon>
        <taxon>Chitinophagia</taxon>
        <taxon>Chitinophagales</taxon>
        <taxon>Chitinophagaceae</taxon>
        <taxon>Paraflavitalea</taxon>
    </lineage>
</organism>
<dbReference type="SUPFAM" id="SSF54427">
    <property type="entry name" value="NTF2-like"/>
    <property type="match status" value="1"/>
</dbReference>
<dbReference type="Pfam" id="PF12680">
    <property type="entry name" value="SnoaL_2"/>
    <property type="match status" value="1"/>
</dbReference>
<sequence>MLPEQLTDHFATEWINAWNSHQIDNILQHYADDIAFYSPMIRLLKFNEEGVIRSKDDLKKYFEIGLNAFPELHFTLHNHFTGINSVVIYYTSVNNKKVAEVFELDAHGKAIKVTCNYTMENSRY</sequence>